<sequence length="174" mass="19097">MSLSMYQASVPAFIRGLNVLAVLLQKAADHAKSAGMDPAELINARLAPDMYPLSGQVQRASDASKFAVQRLSRVEAPKFPDEETTFEQLQQRVAATIAYLQTVAADKLDGAESRKITLAFGDFKPEFRGDDYLLTFALPNFYFHVTTAYDILRHAGVKIGKLDFLGPYPQPAAA</sequence>
<dbReference type="PANTHER" id="PTHR36922:SF1">
    <property type="entry name" value="DUF1993 DOMAIN-CONTAINING PROTEIN"/>
    <property type="match status" value="1"/>
</dbReference>
<dbReference type="InterPro" id="IPR018531">
    <property type="entry name" value="DUF1993"/>
</dbReference>
<dbReference type="AlphaFoldDB" id="A0A6S7EVQ3"/>
<dbReference type="Pfam" id="PF09351">
    <property type="entry name" value="DUF1993"/>
    <property type="match status" value="1"/>
</dbReference>
<dbReference type="EMBL" id="CADILG010000069">
    <property type="protein sequence ID" value="CAB3924833.1"/>
    <property type="molecule type" value="Genomic_DNA"/>
</dbReference>
<name>A0A6S7EVQ3_9BURK</name>
<dbReference type="Proteomes" id="UP000494117">
    <property type="component" value="Unassembled WGS sequence"/>
</dbReference>
<evidence type="ECO:0008006" key="3">
    <source>
        <dbReference type="Google" id="ProtNLM"/>
    </source>
</evidence>
<accession>A0A6S7EVQ3</accession>
<protein>
    <recommendedName>
        <fullName evidence="3">DUF1993 domain-containing protein</fullName>
    </recommendedName>
</protein>
<dbReference type="Gene3D" id="1.20.120.450">
    <property type="entry name" value="dinb family like domain"/>
    <property type="match status" value="1"/>
</dbReference>
<evidence type="ECO:0000313" key="1">
    <source>
        <dbReference type="EMBL" id="CAB3924833.1"/>
    </source>
</evidence>
<dbReference type="RefSeq" id="WP_175210748.1">
    <property type="nucleotide sequence ID" value="NZ_CADILG010000069.1"/>
</dbReference>
<dbReference type="InterPro" id="IPR034660">
    <property type="entry name" value="DinB/YfiT-like"/>
</dbReference>
<proteinExistence type="predicted"/>
<dbReference type="SUPFAM" id="SSF109854">
    <property type="entry name" value="DinB/YfiT-like putative metalloenzymes"/>
    <property type="match status" value="1"/>
</dbReference>
<keyword evidence="2" id="KW-1185">Reference proteome</keyword>
<organism evidence="1 2">
    <name type="scientific">Achromobacter anxifer</name>
    <dbReference type="NCBI Taxonomy" id="1287737"/>
    <lineage>
        <taxon>Bacteria</taxon>
        <taxon>Pseudomonadati</taxon>
        <taxon>Pseudomonadota</taxon>
        <taxon>Betaproteobacteria</taxon>
        <taxon>Burkholderiales</taxon>
        <taxon>Alcaligenaceae</taxon>
        <taxon>Achromobacter</taxon>
    </lineage>
</organism>
<dbReference type="PANTHER" id="PTHR36922">
    <property type="entry name" value="BLL2446 PROTEIN"/>
    <property type="match status" value="1"/>
</dbReference>
<gene>
    <name evidence="1" type="ORF">LMG26858_05671</name>
</gene>
<reference evidence="1 2" key="1">
    <citation type="submission" date="2020-04" db="EMBL/GenBank/DDBJ databases">
        <authorList>
            <person name="De Canck E."/>
        </authorList>
    </citation>
    <scope>NUCLEOTIDE SEQUENCE [LARGE SCALE GENOMIC DNA]</scope>
    <source>
        <strain evidence="1 2">LMG 26858</strain>
    </source>
</reference>
<evidence type="ECO:0000313" key="2">
    <source>
        <dbReference type="Proteomes" id="UP000494117"/>
    </source>
</evidence>